<dbReference type="VEuPathDB" id="FungiDB:BO80DRAFT_488170"/>
<accession>A0A395GHZ8</accession>
<dbReference type="OrthoDB" id="4453902at2759"/>
<evidence type="ECO:0000313" key="1">
    <source>
        <dbReference type="EMBL" id="RAK95039.1"/>
    </source>
</evidence>
<keyword evidence="2" id="KW-1185">Reference proteome</keyword>
<dbReference type="GeneID" id="37228430"/>
<evidence type="ECO:0000313" key="2">
    <source>
        <dbReference type="Proteomes" id="UP000249402"/>
    </source>
</evidence>
<protein>
    <submittedName>
        <fullName evidence="1">Uncharacterized protein</fullName>
    </submittedName>
</protein>
<sequence>MTIFHLHRSHEAKRQKIRDKIIKAHAEIEKYPDGFLKVWQLLTLKIDVSQVSVSTKGIIKFRPRFFLPLSSQTIRTCLSTKLSNKAALDEETPKCLGCPGSRVSILSITRCPFILDLCRDKFATAVRRGFCLDNLTILRECGATNKGKWKHQPGFELIDEKLSTDRWQILRILEDVEHEVPHVVFDIRQNVDVDKVKSLTVGEVKAILRVMAVRMELDCYRQHLIMPILVVSYLNSTQGRILQAHHNGKRVVIQHTKILEFEGLKHRPVELFLRYYGSQPIGETVSI</sequence>
<proteinExistence type="predicted"/>
<organism evidence="1 2">
    <name type="scientific">Aspergillus ibericus CBS 121593</name>
    <dbReference type="NCBI Taxonomy" id="1448316"/>
    <lineage>
        <taxon>Eukaryota</taxon>
        <taxon>Fungi</taxon>
        <taxon>Dikarya</taxon>
        <taxon>Ascomycota</taxon>
        <taxon>Pezizomycotina</taxon>
        <taxon>Eurotiomycetes</taxon>
        <taxon>Eurotiomycetidae</taxon>
        <taxon>Eurotiales</taxon>
        <taxon>Aspergillaceae</taxon>
        <taxon>Aspergillus</taxon>
        <taxon>Aspergillus subgen. Circumdati</taxon>
    </lineage>
</organism>
<dbReference type="EMBL" id="KZ824506">
    <property type="protein sequence ID" value="RAK95039.1"/>
    <property type="molecule type" value="Genomic_DNA"/>
</dbReference>
<reference evidence="1 2" key="1">
    <citation type="submission" date="2018-02" db="EMBL/GenBank/DDBJ databases">
        <title>The genomes of Aspergillus section Nigri reveals drivers in fungal speciation.</title>
        <authorList>
            <consortium name="DOE Joint Genome Institute"/>
            <person name="Vesth T.C."/>
            <person name="Nybo J."/>
            <person name="Theobald S."/>
            <person name="Brandl J."/>
            <person name="Frisvad J.C."/>
            <person name="Nielsen K.F."/>
            <person name="Lyhne E.K."/>
            <person name="Kogle M.E."/>
            <person name="Kuo A."/>
            <person name="Riley R."/>
            <person name="Clum A."/>
            <person name="Nolan M."/>
            <person name="Lipzen A."/>
            <person name="Salamov A."/>
            <person name="Henrissat B."/>
            <person name="Wiebenga A."/>
            <person name="De vries R.P."/>
            <person name="Grigoriev I.V."/>
            <person name="Mortensen U.H."/>
            <person name="Andersen M.R."/>
            <person name="Baker S.E."/>
        </authorList>
    </citation>
    <scope>NUCLEOTIDE SEQUENCE [LARGE SCALE GENOMIC DNA]</scope>
    <source>
        <strain evidence="1 2">CBS 121593</strain>
    </source>
</reference>
<dbReference type="RefSeq" id="XP_025569367.1">
    <property type="nucleotide sequence ID" value="XM_025723565.1"/>
</dbReference>
<dbReference type="Proteomes" id="UP000249402">
    <property type="component" value="Unassembled WGS sequence"/>
</dbReference>
<gene>
    <name evidence="1" type="ORF">BO80DRAFT_488170</name>
</gene>
<name>A0A395GHZ8_9EURO</name>
<dbReference type="AlphaFoldDB" id="A0A395GHZ8"/>